<proteinExistence type="predicted"/>
<dbReference type="Proteomes" id="UP001432074">
    <property type="component" value="Chromosome"/>
</dbReference>
<gene>
    <name evidence="3" type="ORF">V2E25_01115</name>
</gene>
<dbReference type="EMBL" id="CP143577">
    <property type="protein sequence ID" value="WVN22181.1"/>
    <property type="molecule type" value="Genomic_DNA"/>
</dbReference>
<keyword evidence="4" id="KW-1185">Reference proteome</keyword>
<organism evidence="3 4">
    <name type="scientific">Mycoplasmopsis arginini</name>
    <name type="common">Mycoplasma arginini</name>
    <dbReference type="NCBI Taxonomy" id="2094"/>
    <lineage>
        <taxon>Bacteria</taxon>
        <taxon>Bacillati</taxon>
        <taxon>Mycoplasmatota</taxon>
        <taxon>Mycoplasmoidales</taxon>
        <taxon>Metamycoplasmataceae</taxon>
        <taxon>Mycoplasmopsis</taxon>
    </lineage>
</organism>
<evidence type="ECO:0000256" key="1">
    <source>
        <dbReference type="SAM" id="MobiDB-lite"/>
    </source>
</evidence>
<feature type="compositionally biased region" description="Polar residues" evidence="1">
    <location>
        <begin position="29"/>
        <end position="48"/>
    </location>
</feature>
<name>A0ABZ2AJ88_MYCAR</name>
<dbReference type="RefSeq" id="WP_197723424.1">
    <property type="nucleotide sequence ID" value="NZ_CP143577.1"/>
</dbReference>
<accession>A0ABZ2AJ88</accession>
<evidence type="ECO:0000259" key="2">
    <source>
        <dbReference type="Pfam" id="PF18050"/>
    </source>
</evidence>
<dbReference type="Pfam" id="PF18050">
    <property type="entry name" value="Cyclophil_like2"/>
    <property type="match status" value="1"/>
</dbReference>
<reference evidence="3" key="1">
    <citation type="submission" date="2024-01" db="EMBL/GenBank/DDBJ databases">
        <title>Complete genome sequence of Mycoplasma arginini type strain G 230.</title>
        <authorList>
            <person name="Spergser J."/>
        </authorList>
    </citation>
    <scope>NUCLEOTIDE SEQUENCE</scope>
    <source>
        <strain evidence="3">NCTC 10129</strain>
    </source>
</reference>
<dbReference type="InterPro" id="IPR041183">
    <property type="entry name" value="Cyclophilin-like"/>
</dbReference>
<feature type="region of interest" description="Disordered" evidence="1">
    <location>
        <begin position="29"/>
        <end position="56"/>
    </location>
</feature>
<dbReference type="InterPro" id="IPR029000">
    <property type="entry name" value="Cyclophilin-like_dom_sf"/>
</dbReference>
<evidence type="ECO:0000313" key="4">
    <source>
        <dbReference type="Proteomes" id="UP001432074"/>
    </source>
</evidence>
<dbReference type="SUPFAM" id="SSF50891">
    <property type="entry name" value="Cyclophilin-like"/>
    <property type="match status" value="1"/>
</dbReference>
<evidence type="ECO:0000313" key="3">
    <source>
        <dbReference type="EMBL" id="WVN22181.1"/>
    </source>
</evidence>
<feature type="domain" description="Cyclophilin-like" evidence="2">
    <location>
        <begin position="63"/>
        <end position="170"/>
    </location>
</feature>
<sequence>MRLFKDSIIIACFIAIFCLVSCNKNNNSLTQPATDEPSTTITTPSDDNQTTKEDETENMKLTLKIDGIEVDVIWADNDSVKAFKNLAKDGLTINMSKYGGFEQVGSIGSTLPSADTRITTNPGDIVLYSSNQIVLFYDSNTWSYTKLGHINLSKSELIDLLGDEDVVITLSLE</sequence>
<protein>
    <submittedName>
        <fullName evidence="3">Cyclophilin-like fold protein</fullName>
    </submittedName>
</protein>